<feature type="non-terminal residue" evidence="3">
    <location>
        <position position="1"/>
    </location>
</feature>
<dbReference type="GO" id="GO:0007606">
    <property type="term" value="P:sensory perception of chemical stimulus"/>
    <property type="evidence" value="ECO:0007669"/>
    <property type="project" value="InterPro"/>
</dbReference>
<comment type="similarity">
    <text evidence="1">Belongs to the nematode receptor-like protein sre family.</text>
</comment>
<feature type="transmembrane region" description="Helical" evidence="2">
    <location>
        <begin position="49"/>
        <end position="72"/>
    </location>
</feature>
<gene>
    <name evidence="3" type="ORF">PENTCL1PPCAC_15474</name>
</gene>
<feature type="transmembrane region" description="Helical" evidence="2">
    <location>
        <begin position="6"/>
        <end position="28"/>
    </location>
</feature>
<keyword evidence="2" id="KW-0472">Membrane</keyword>
<reference evidence="3" key="1">
    <citation type="submission" date="2023-10" db="EMBL/GenBank/DDBJ databases">
        <title>Genome assembly of Pristionchus species.</title>
        <authorList>
            <person name="Yoshida K."/>
            <person name="Sommer R.J."/>
        </authorList>
    </citation>
    <scope>NUCLEOTIDE SEQUENCE</scope>
    <source>
        <strain evidence="3">RS0144</strain>
    </source>
</reference>
<evidence type="ECO:0008006" key="5">
    <source>
        <dbReference type="Google" id="ProtNLM"/>
    </source>
</evidence>
<dbReference type="InterPro" id="IPR052860">
    <property type="entry name" value="NRL-GPCR1"/>
</dbReference>
<dbReference type="GO" id="GO:0016020">
    <property type="term" value="C:membrane"/>
    <property type="evidence" value="ECO:0007669"/>
    <property type="project" value="InterPro"/>
</dbReference>
<dbReference type="Pfam" id="PF03125">
    <property type="entry name" value="Sre"/>
    <property type="match status" value="1"/>
</dbReference>
<feature type="transmembrane region" description="Helical" evidence="2">
    <location>
        <begin position="78"/>
        <end position="101"/>
    </location>
</feature>
<keyword evidence="2" id="KW-0812">Transmembrane</keyword>
<evidence type="ECO:0000256" key="1">
    <source>
        <dbReference type="ARBA" id="ARBA00006803"/>
    </source>
</evidence>
<evidence type="ECO:0000313" key="4">
    <source>
        <dbReference type="Proteomes" id="UP001432027"/>
    </source>
</evidence>
<keyword evidence="2" id="KW-1133">Transmembrane helix</keyword>
<feature type="non-terminal residue" evidence="3">
    <location>
        <position position="180"/>
    </location>
</feature>
<name>A0AAV5TFM2_9BILA</name>
<dbReference type="EMBL" id="BTSX01000004">
    <property type="protein sequence ID" value="GMS93299.1"/>
    <property type="molecule type" value="Genomic_DNA"/>
</dbReference>
<feature type="transmembrane region" description="Helical" evidence="2">
    <location>
        <begin position="136"/>
        <end position="154"/>
    </location>
</feature>
<organism evidence="3 4">
    <name type="scientific">Pristionchus entomophagus</name>
    <dbReference type="NCBI Taxonomy" id="358040"/>
    <lineage>
        <taxon>Eukaryota</taxon>
        <taxon>Metazoa</taxon>
        <taxon>Ecdysozoa</taxon>
        <taxon>Nematoda</taxon>
        <taxon>Chromadorea</taxon>
        <taxon>Rhabditida</taxon>
        <taxon>Rhabditina</taxon>
        <taxon>Diplogasteromorpha</taxon>
        <taxon>Diplogasteroidea</taxon>
        <taxon>Neodiplogasteridae</taxon>
        <taxon>Pristionchus</taxon>
    </lineage>
</organism>
<dbReference type="PANTHER" id="PTHR47521">
    <property type="entry name" value="SERPENTINE RECEPTOR, CLASS E (EPSILON)-RELATED"/>
    <property type="match status" value="1"/>
</dbReference>
<accession>A0AAV5TFM2</accession>
<dbReference type="PANTHER" id="PTHR47521:SF7">
    <property type="entry name" value="SERPENTINE RECEPTOR CLASS EPSILON-6"/>
    <property type="match status" value="1"/>
</dbReference>
<protein>
    <recommendedName>
        <fullName evidence="5">G protein-coupled receptor</fullName>
    </recommendedName>
</protein>
<sequence>VETISLIFGSLMKEIFLGYRSALLSILAMDRLTATKAWAWYERGTYSTLLFFVLQEAIIFSISITIAHLLVYEFITGMQAVYCYAILVLVGTSFLSFVYRLNLREVRIMRQGAVVHRYSISRTYQIMENIAMLTKMSVPLVVVCLPPFIFFPIFDRVPPNIGYVGIRFFSASMYDLWLSM</sequence>
<keyword evidence="4" id="KW-1185">Reference proteome</keyword>
<comment type="caution">
    <text evidence="3">The sequence shown here is derived from an EMBL/GenBank/DDBJ whole genome shotgun (WGS) entry which is preliminary data.</text>
</comment>
<dbReference type="AlphaFoldDB" id="A0AAV5TFM2"/>
<proteinExistence type="inferred from homology"/>
<evidence type="ECO:0000313" key="3">
    <source>
        <dbReference type="EMBL" id="GMS93299.1"/>
    </source>
</evidence>
<dbReference type="InterPro" id="IPR004151">
    <property type="entry name" value="7TM_GPCR_serpentine_rcpt_Sre"/>
</dbReference>
<evidence type="ECO:0000256" key="2">
    <source>
        <dbReference type="SAM" id="Phobius"/>
    </source>
</evidence>
<dbReference type="Proteomes" id="UP001432027">
    <property type="component" value="Unassembled WGS sequence"/>
</dbReference>